<evidence type="ECO:0000256" key="5">
    <source>
        <dbReference type="ARBA" id="ARBA00022840"/>
    </source>
</evidence>
<evidence type="ECO:0000256" key="3">
    <source>
        <dbReference type="ARBA" id="ARBA00022741"/>
    </source>
</evidence>
<dbReference type="GO" id="GO:1903013">
    <property type="term" value="P:response to differentiation-inducing factor 1"/>
    <property type="evidence" value="ECO:0007669"/>
    <property type="project" value="TreeGrafter"/>
</dbReference>
<dbReference type="SMART" id="SM00811">
    <property type="entry name" value="Alpha_kinase"/>
    <property type="match status" value="1"/>
</dbReference>
<dbReference type="InterPro" id="IPR011009">
    <property type="entry name" value="Kinase-like_dom_sf"/>
</dbReference>
<keyword evidence="9" id="KW-1185">Reference proteome</keyword>
<evidence type="ECO:0000259" key="7">
    <source>
        <dbReference type="PROSITE" id="PS51158"/>
    </source>
</evidence>
<dbReference type="WBParaSite" id="MCU_000950-RA">
    <property type="protein sequence ID" value="MCU_000950-RA"/>
    <property type="gene ID" value="MCU_000950"/>
</dbReference>
<keyword evidence="1" id="KW-0723">Serine/threonine-protein kinase</keyword>
<feature type="region of interest" description="Disordered" evidence="6">
    <location>
        <begin position="337"/>
        <end position="368"/>
    </location>
</feature>
<dbReference type="InterPro" id="IPR047588">
    <property type="entry name" value="eEF2K_a_kinase_dom"/>
</dbReference>
<accession>A0A0R3UFE5</accession>
<dbReference type="GO" id="GO:0004686">
    <property type="term" value="F:elongation factor-2 kinase activity"/>
    <property type="evidence" value="ECO:0007669"/>
    <property type="project" value="InterPro"/>
</dbReference>
<dbReference type="Gene3D" id="3.30.200.20">
    <property type="entry name" value="Phosphorylase Kinase, domain 1"/>
    <property type="match status" value="2"/>
</dbReference>
<dbReference type="CDD" id="cd16967">
    <property type="entry name" value="Alpha_kinase_eEF2K"/>
    <property type="match status" value="1"/>
</dbReference>
<dbReference type="AlphaFoldDB" id="A0A0R3UFE5"/>
<keyword evidence="3" id="KW-0547">Nucleotide-binding</keyword>
<evidence type="ECO:0000256" key="2">
    <source>
        <dbReference type="ARBA" id="ARBA00022679"/>
    </source>
</evidence>
<dbReference type="Proteomes" id="UP000267029">
    <property type="component" value="Unassembled WGS sequence"/>
</dbReference>
<sequence length="851" mass="94291">METTDASKYSSTQGILVKRSDAQSLPTNVCRQNSGLSCSPGAKLWQSAFRKVRSRAAELDPWSDFDLKSTPTIAAIRHRYSALKKKWIKDNILVKLEEKAFNRGAMRECFRLKKAPDNGDWYSASNYVAKRYISSVSNSVYLDDVRLQMEAKLWAEAFNRQNPPKKVDVFQMSVIEILPEAPVSPPPHCDTKRRSSITLINAPSIHRQTTSQFYHIERYMDGEYCKYNSNSGFVADQLRNTPQAFSHFTFERSGHRLLVVDIQGVGDLYTDPQIHTADGLGYNDGNLGLRGMALFFHSHRCNPLCVYLGLTPFDLSANEVKELFNGEADVNVDIEDVQNQSDEDTGEDADVSETLESLSSPTNRQYQQPHGTMHHFLASSLTNEDGFFRPHVRKRSLSFGMIPLGFSPSTSLSACYRSNSKQFYGPTVTKEDEYRVTPRLRSLSGCSAGDNYTELGCRMQASSDVRAPAALRNLSSSTESNDIDLPTFPDAVLDVDSGFSWDDEGSGGMFRSRGRRTRTVSESSDVDFEVSVVAGPLHQALHETHKSASAAHPSNLDQEIGQSILGQLHHELARLHEAGRFVERPIGGWSQNGLGGLMLDESTKPHEDDPSRSIDWESVLFHERLAAQLGCLEALIIMAHYYLGLPTQLLSDCPIKPLEEDLSLGVDYLWRSSMGGDRRCMILLARYMDASVVFGGSNSDSPPVVDRVVIRKALNLRTTPVDDFLILLSSHRGFPVPAGSAGRPWAEAVTWYRKAIVNAGITIPGDGCCEADEGCDAEGRYDAAEDLSPIHRLLARLAEMYEVGGHGLQADPSMAGDLYTEAAESATRQTDGRLAAKYFELADEAYAKTTE</sequence>
<dbReference type="GO" id="GO:0031037">
    <property type="term" value="P:myosin II filament disassembly"/>
    <property type="evidence" value="ECO:0007669"/>
    <property type="project" value="TreeGrafter"/>
</dbReference>
<evidence type="ECO:0000256" key="1">
    <source>
        <dbReference type="ARBA" id="ARBA00022527"/>
    </source>
</evidence>
<dbReference type="Gene3D" id="3.20.200.10">
    <property type="entry name" value="MHCK/EF2 kinase"/>
    <property type="match status" value="1"/>
</dbReference>
<dbReference type="OrthoDB" id="301415at2759"/>
<dbReference type="SUPFAM" id="SSF56112">
    <property type="entry name" value="Protein kinase-like (PK-like)"/>
    <property type="match status" value="1"/>
</dbReference>
<reference evidence="8 9" key="1">
    <citation type="submission" date="2018-10" db="EMBL/GenBank/DDBJ databases">
        <authorList>
            <consortium name="Pathogen Informatics"/>
        </authorList>
    </citation>
    <scope>NUCLEOTIDE SEQUENCE [LARGE SCALE GENOMIC DNA]</scope>
</reference>
<dbReference type="GO" id="GO:0005524">
    <property type="term" value="F:ATP binding"/>
    <property type="evidence" value="ECO:0007669"/>
    <property type="project" value="UniProtKB-KW"/>
</dbReference>
<evidence type="ECO:0000256" key="4">
    <source>
        <dbReference type="ARBA" id="ARBA00022777"/>
    </source>
</evidence>
<keyword evidence="5" id="KW-0067">ATP-binding</keyword>
<feature type="compositionally biased region" description="Polar residues" evidence="6">
    <location>
        <begin position="354"/>
        <end position="368"/>
    </location>
</feature>
<name>A0A0R3UFE5_MESCO</name>
<dbReference type="EMBL" id="UXSR01005216">
    <property type="protein sequence ID" value="VDD79826.1"/>
    <property type="molecule type" value="Genomic_DNA"/>
</dbReference>
<dbReference type="PANTHER" id="PTHR45992">
    <property type="entry name" value="EUKARYOTIC ELONGATION FACTOR 2 KINASE-RELATED"/>
    <property type="match status" value="1"/>
</dbReference>
<dbReference type="FunFam" id="3.20.200.10:FF:000002">
    <property type="entry name" value="Eukaryotic elongation factor 2 kinase"/>
    <property type="match status" value="1"/>
</dbReference>
<keyword evidence="2" id="KW-0808">Transferase</keyword>
<evidence type="ECO:0000313" key="8">
    <source>
        <dbReference type="EMBL" id="VDD79826.1"/>
    </source>
</evidence>
<dbReference type="Gene3D" id="1.25.40.10">
    <property type="entry name" value="Tetratricopeptide repeat domain"/>
    <property type="match status" value="1"/>
</dbReference>
<proteinExistence type="predicted"/>
<dbReference type="Pfam" id="PF02816">
    <property type="entry name" value="Alpha_kinase"/>
    <property type="match status" value="1"/>
</dbReference>
<feature type="domain" description="Alpha-type protein kinase" evidence="7">
    <location>
        <begin position="79"/>
        <end position="313"/>
    </location>
</feature>
<dbReference type="InterPro" id="IPR004166">
    <property type="entry name" value="a-kinase_dom"/>
</dbReference>
<feature type="compositionally biased region" description="Acidic residues" evidence="6">
    <location>
        <begin position="337"/>
        <end position="353"/>
    </location>
</feature>
<organism evidence="10">
    <name type="scientific">Mesocestoides corti</name>
    <name type="common">Flatworm</name>
    <dbReference type="NCBI Taxonomy" id="53468"/>
    <lineage>
        <taxon>Eukaryota</taxon>
        <taxon>Metazoa</taxon>
        <taxon>Spiralia</taxon>
        <taxon>Lophotrochozoa</taxon>
        <taxon>Platyhelminthes</taxon>
        <taxon>Cestoda</taxon>
        <taxon>Eucestoda</taxon>
        <taxon>Cyclophyllidea</taxon>
        <taxon>Mesocestoididae</taxon>
        <taxon>Mesocestoides</taxon>
    </lineage>
</organism>
<dbReference type="PROSITE" id="PS51158">
    <property type="entry name" value="ALPHA_KINASE"/>
    <property type="match status" value="1"/>
</dbReference>
<dbReference type="STRING" id="53468.A0A0R3UFE5"/>
<evidence type="ECO:0000313" key="9">
    <source>
        <dbReference type="Proteomes" id="UP000267029"/>
    </source>
</evidence>
<dbReference type="InterPro" id="IPR051852">
    <property type="entry name" value="Alpha-type_PK"/>
</dbReference>
<dbReference type="InterPro" id="IPR011990">
    <property type="entry name" value="TPR-like_helical_dom_sf"/>
</dbReference>
<evidence type="ECO:0000313" key="10">
    <source>
        <dbReference type="WBParaSite" id="MCU_000950-RA"/>
    </source>
</evidence>
<evidence type="ECO:0000256" key="6">
    <source>
        <dbReference type="SAM" id="MobiDB-lite"/>
    </source>
</evidence>
<protein>
    <submittedName>
        <fullName evidence="10">Alpha-type protein kinase domain-containing protein</fullName>
    </submittedName>
</protein>
<dbReference type="PANTHER" id="PTHR45992:SF2">
    <property type="entry name" value="EUKARYOTIC ELONGATION FACTOR 2 KINASE"/>
    <property type="match status" value="1"/>
</dbReference>
<reference evidence="10" key="2">
    <citation type="submission" date="2019-11" db="UniProtKB">
        <authorList>
            <consortium name="WormBaseParasite"/>
        </authorList>
    </citation>
    <scope>IDENTIFICATION</scope>
</reference>
<keyword evidence="4" id="KW-0418">Kinase</keyword>
<gene>
    <name evidence="8" type="ORF">MCOS_LOCUS5829</name>
</gene>